<dbReference type="AlphaFoldDB" id="A0AAP0K163"/>
<protein>
    <submittedName>
        <fullName evidence="1">Uncharacterized protein</fullName>
    </submittedName>
</protein>
<dbReference type="Proteomes" id="UP001420932">
    <property type="component" value="Unassembled WGS sequence"/>
</dbReference>
<accession>A0AAP0K163</accession>
<evidence type="ECO:0000313" key="2">
    <source>
        <dbReference type="Proteomes" id="UP001420932"/>
    </source>
</evidence>
<reference evidence="1 2" key="1">
    <citation type="submission" date="2024-01" db="EMBL/GenBank/DDBJ databases">
        <title>Genome assemblies of Stephania.</title>
        <authorList>
            <person name="Yang L."/>
        </authorList>
    </citation>
    <scope>NUCLEOTIDE SEQUENCE [LARGE SCALE GENOMIC DNA]</scope>
    <source>
        <strain evidence="1">YNDBR</strain>
        <tissue evidence="1">Leaf</tissue>
    </source>
</reference>
<sequence length="54" mass="6089">MNCENLLDVARIKCFHAKALSNLVGIQLIKHILPYAQLDETSNGKDDELKESFT</sequence>
<proteinExistence type="predicted"/>
<dbReference type="EMBL" id="JBBNAF010000005">
    <property type="protein sequence ID" value="KAK9142740.1"/>
    <property type="molecule type" value="Genomic_DNA"/>
</dbReference>
<comment type="caution">
    <text evidence="1">The sequence shown here is derived from an EMBL/GenBank/DDBJ whole genome shotgun (WGS) entry which is preliminary data.</text>
</comment>
<gene>
    <name evidence="1" type="ORF">Syun_012140</name>
</gene>
<keyword evidence="2" id="KW-1185">Reference proteome</keyword>
<organism evidence="1 2">
    <name type="scientific">Stephania yunnanensis</name>
    <dbReference type="NCBI Taxonomy" id="152371"/>
    <lineage>
        <taxon>Eukaryota</taxon>
        <taxon>Viridiplantae</taxon>
        <taxon>Streptophyta</taxon>
        <taxon>Embryophyta</taxon>
        <taxon>Tracheophyta</taxon>
        <taxon>Spermatophyta</taxon>
        <taxon>Magnoliopsida</taxon>
        <taxon>Ranunculales</taxon>
        <taxon>Menispermaceae</taxon>
        <taxon>Menispermoideae</taxon>
        <taxon>Cissampelideae</taxon>
        <taxon>Stephania</taxon>
    </lineage>
</organism>
<name>A0AAP0K163_9MAGN</name>
<evidence type="ECO:0000313" key="1">
    <source>
        <dbReference type="EMBL" id="KAK9142740.1"/>
    </source>
</evidence>